<keyword evidence="3" id="KW-1185">Reference proteome</keyword>
<accession>A0AAW7YZ09</accession>
<gene>
    <name evidence="2" type="ORF">Q4528_15235</name>
</gene>
<name>A0AAW7YZ09_9STAP</name>
<feature type="domain" description="Beta-xylosidase C-terminal Concanavalin A-like" evidence="1">
    <location>
        <begin position="27"/>
        <end position="82"/>
    </location>
</feature>
<feature type="non-terminal residue" evidence="2">
    <location>
        <position position="1"/>
    </location>
</feature>
<dbReference type="InterPro" id="IPR013320">
    <property type="entry name" value="ConA-like_dom_sf"/>
</dbReference>
<dbReference type="Gene3D" id="2.60.120.200">
    <property type="match status" value="1"/>
</dbReference>
<dbReference type="EMBL" id="JAUOQO010000727">
    <property type="protein sequence ID" value="MDO6575468.1"/>
    <property type="molecule type" value="Genomic_DNA"/>
</dbReference>
<evidence type="ECO:0000313" key="3">
    <source>
        <dbReference type="Proteomes" id="UP001170310"/>
    </source>
</evidence>
<dbReference type="AlphaFoldDB" id="A0AAW7YZ09"/>
<keyword evidence="2" id="KW-0378">Hydrolase</keyword>
<proteinExistence type="predicted"/>
<sequence length="82" mass="9413">VVGGTTPRVEIQAPKLAAHPWPVEASRDDFDQTQFAPKYQSLKDPFEESWISLSKRPGYARLVGRDYLYSRYNQSLLAQRLT</sequence>
<reference evidence="2" key="1">
    <citation type="submission" date="2023-07" db="EMBL/GenBank/DDBJ databases">
        <title>Genome content predicts the carbon catabolic preferences of heterotrophic bacteria.</title>
        <authorList>
            <person name="Gralka M."/>
        </authorList>
    </citation>
    <scope>NUCLEOTIDE SEQUENCE</scope>
    <source>
        <strain evidence="2">E2R20</strain>
    </source>
</reference>
<dbReference type="SUPFAM" id="SSF49899">
    <property type="entry name" value="Concanavalin A-like lectins/glucanases"/>
    <property type="match status" value="1"/>
</dbReference>
<evidence type="ECO:0000313" key="2">
    <source>
        <dbReference type="EMBL" id="MDO6575468.1"/>
    </source>
</evidence>
<dbReference type="GO" id="GO:0016787">
    <property type="term" value="F:hydrolase activity"/>
    <property type="evidence" value="ECO:0007669"/>
    <property type="project" value="UniProtKB-KW"/>
</dbReference>
<dbReference type="Pfam" id="PF17851">
    <property type="entry name" value="GH43_C2"/>
    <property type="match status" value="1"/>
</dbReference>
<comment type="caution">
    <text evidence="2">The sequence shown here is derived from an EMBL/GenBank/DDBJ whole genome shotgun (WGS) entry which is preliminary data.</text>
</comment>
<dbReference type="Proteomes" id="UP001170310">
    <property type="component" value="Unassembled WGS sequence"/>
</dbReference>
<organism evidence="2 3">
    <name type="scientific">Staphylococcus pasteuri_A</name>
    <dbReference type="NCBI Taxonomy" id="3062664"/>
    <lineage>
        <taxon>Bacteria</taxon>
        <taxon>Bacillati</taxon>
        <taxon>Bacillota</taxon>
        <taxon>Bacilli</taxon>
        <taxon>Bacillales</taxon>
        <taxon>Staphylococcaceae</taxon>
        <taxon>Staphylococcus</taxon>
    </lineage>
</organism>
<protein>
    <submittedName>
        <fullName evidence="2">Glycoside hydrolase 43 family protein</fullName>
    </submittedName>
</protein>
<feature type="non-terminal residue" evidence="2">
    <location>
        <position position="82"/>
    </location>
</feature>
<evidence type="ECO:0000259" key="1">
    <source>
        <dbReference type="Pfam" id="PF17851"/>
    </source>
</evidence>
<dbReference type="InterPro" id="IPR041542">
    <property type="entry name" value="GH43_C2"/>
</dbReference>